<keyword evidence="1" id="KW-0812">Transmembrane</keyword>
<feature type="transmembrane region" description="Helical" evidence="1">
    <location>
        <begin position="21"/>
        <end position="39"/>
    </location>
</feature>
<keyword evidence="1" id="KW-0472">Membrane</keyword>
<feature type="transmembrane region" description="Helical" evidence="1">
    <location>
        <begin position="231"/>
        <end position="255"/>
    </location>
</feature>
<comment type="caution">
    <text evidence="2">The sequence shown here is derived from an EMBL/GenBank/DDBJ whole genome shotgun (WGS) entry which is preliminary data.</text>
</comment>
<dbReference type="EMBL" id="PUFP01000063">
    <property type="protein sequence ID" value="TDG76111.1"/>
    <property type="molecule type" value="Genomic_DNA"/>
</dbReference>
<feature type="transmembrane region" description="Helical" evidence="1">
    <location>
        <begin position="191"/>
        <end position="211"/>
    </location>
</feature>
<gene>
    <name evidence="2" type="ORF">C5L32_000542</name>
</gene>
<evidence type="ECO:0000313" key="3">
    <source>
        <dbReference type="Proteomes" id="UP000295181"/>
    </source>
</evidence>
<protein>
    <submittedName>
        <fullName evidence="2">Uncharacterized protein</fullName>
    </submittedName>
</protein>
<evidence type="ECO:0000256" key="1">
    <source>
        <dbReference type="SAM" id="Phobius"/>
    </source>
</evidence>
<feature type="transmembrane region" description="Helical" evidence="1">
    <location>
        <begin position="90"/>
        <end position="121"/>
    </location>
</feature>
<proteinExistence type="predicted"/>
<sequence length="263" mass="29975">MTSFYDLLKSLTRPKLRIMNRIVLIDVIAIVLTLIYQVYRGDLETDTPLAITLSYSVFVAIVAFVLMSRNSEHIFVSDAYRLIPASDTKLYSVNLLSSFIGMVYAGITQVVLWVIAAIPFWGDFGAQFKKMFHYTYMHSDRPNFVKNMILLTIGTILLAIAMTLLLWASITLIHLTGNALTAFLPDSRQKFFRFILYIVVIVAFLYIFSIIENRVDGVMNHFFSSDTNSDMSLYYATIYLLGFTALESVGSVYLLKHWVETDS</sequence>
<name>A0A4R5NLZ8_LENBU</name>
<dbReference type="Proteomes" id="UP000295181">
    <property type="component" value="Unassembled WGS sequence"/>
</dbReference>
<feature type="transmembrane region" description="Helical" evidence="1">
    <location>
        <begin position="148"/>
        <end position="170"/>
    </location>
</feature>
<dbReference type="GeneID" id="72461147"/>
<organism evidence="2 3">
    <name type="scientific">Lentilactobacillus buchneri DSM 20057</name>
    <dbReference type="NCBI Taxonomy" id="1423728"/>
    <lineage>
        <taxon>Bacteria</taxon>
        <taxon>Bacillati</taxon>
        <taxon>Bacillota</taxon>
        <taxon>Bacilli</taxon>
        <taxon>Lactobacillales</taxon>
        <taxon>Lactobacillaceae</taxon>
        <taxon>Lentilactobacillus</taxon>
    </lineage>
</organism>
<dbReference type="RefSeq" id="WP_013729043.1">
    <property type="nucleotide sequence ID" value="NZ_AZDM01000031.1"/>
</dbReference>
<reference evidence="2 3" key="1">
    <citation type="journal article" date="2019" name="Appl. Microbiol. Biotechnol.">
        <title>Uncovering carbohydrate metabolism through a genotype-phenotype association study of 56 lactic acid bacteria genomes.</title>
        <authorList>
            <person name="Buron-Moles G."/>
            <person name="Chailyan A."/>
            <person name="Dolejs I."/>
            <person name="Forster J."/>
            <person name="Miks M.H."/>
        </authorList>
    </citation>
    <scope>NUCLEOTIDE SEQUENCE [LARGE SCALE GENOMIC DNA]</scope>
    <source>
        <strain evidence="2 3">ATCC 4005</strain>
    </source>
</reference>
<evidence type="ECO:0000313" key="2">
    <source>
        <dbReference type="EMBL" id="TDG76111.1"/>
    </source>
</evidence>
<accession>A0A4R5NLZ8</accession>
<dbReference type="AlphaFoldDB" id="A0A4R5NLZ8"/>
<keyword evidence="1" id="KW-1133">Transmembrane helix</keyword>
<feature type="transmembrane region" description="Helical" evidence="1">
    <location>
        <begin position="51"/>
        <end position="69"/>
    </location>
</feature>